<feature type="domain" description="Putative restriction endonuclease" evidence="2">
    <location>
        <begin position="67"/>
        <end position="206"/>
    </location>
</feature>
<accession>A0A4P2PXJ8</accession>
<reference evidence="3 4" key="1">
    <citation type="submission" date="2015-09" db="EMBL/GenBank/DDBJ databases">
        <title>Sorangium comparison.</title>
        <authorList>
            <person name="Zaburannyi N."/>
            <person name="Bunk B."/>
            <person name="Overmann J."/>
            <person name="Mueller R."/>
        </authorList>
    </citation>
    <scope>NUCLEOTIDE SEQUENCE [LARGE SCALE GENOMIC DNA]</scope>
    <source>
        <strain evidence="3 4">So ceGT47</strain>
    </source>
</reference>
<dbReference type="EMBL" id="CP012670">
    <property type="protein sequence ID" value="AUX21547.1"/>
    <property type="molecule type" value="Genomic_DNA"/>
</dbReference>
<proteinExistence type="predicted"/>
<dbReference type="Proteomes" id="UP000295781">
    <property type="component" value="Chromosome"/>
</dbReference>
<feature type="region of interest" description="Disordered" evidence="1">
    <location>
        <begin position="266"/>
        <end position="322"/>
    </location>
</feature>
<sequence>MARPGAWLVVSARARYARTMQRAPTYWVIDPDDPRAPPQELWERMTPEERQRVLDTLPSEFEVSEASPPEGDFHFNPKMAARDALGGFFERIGRRVYLACELPVYYPAERMFAPDLIAVLDVEVKERAHWSVSAEGKGVDLALEILWSGRTKKDLEDNVARYASLGISEYFVFDRRRRRLRGYRLAQDGARYLPLVPQEGRLTSAVLDLDLALEEDRLRFFHGQTAVLETRELLARLGTMMGDLEARIERTELRLDEARQRADEERRRVDEAERRADEERRRVDEAERRADEERRRVDEAERRADEERRRLDKERQRADEAERRLAEALAELARLQRERG</sequence>
<evidence type="ECO:0000313" key="4">
    <source>
        <dbReference type="Proteomes" id="UP000295781"/>
    </source>
</evidence>
<dbReference type="SUPFAM" id="SSF57997">
    <property type="entry name" value="Tropomyosin"/>
    <property type="match status" value="1"/>
</dbReference>
<evidence type="ECO:0000259" key="2">
    <source>
        <dbReference type="Pfam" id="PF05685"/>
    </source>
</evidence>
<dbReference type="SUPFAM" id="SSF52980">
    <property type="entry name" value="Restriction endonuclease-like"/>
    <property type="match status" value="1"/>
</dbReference>
<dbReference type="InterPro" id="IPR008538">
    <property type="entry name" value="Uma2"/>
</dbReference>
<dbReference type="AlphaFoldDB" id="A0A4P2PXJ8"/>
<evidence type="ECO:0000313" key="3">
    <source>
        <dbReference type="EMBL" id="AUX21547.1"/>
    </source>
</evidence>
<organism evidence="3 4">
    <name type="scientific">Sorangium cellulosum</name>
    <name type="common">Polyangium cellulosum</name>
    <dbReference type="NCBI Taxonomy" id="56"/>
    <lineage>
        <taxon>Bacteria</taxon>
        <taxon>Pseudomonadati</taxon>
        <taxon>Myxococcota</taxon>
        <taxon>Polyangia</taxon>
        <taxon>Polyangiales</taxon>
        <taxon>Polyangiaceae</taxon>
        <taxon>Sorangium</taxon>
    </lineage>
</organism>
<dbReference type="CDD" id="cd06260">
    <property type="entry name" value="DUF820-like"/>
    <property type="match status" value="1"/>
</dbReference>
<dbReference type="Pfam" id="PF05685">
    <property type="entry name" value="Uma2"/>
    <property type="match status" value="1"/>
</dbReference>
<dbReference type="Gene3D" id="3.90.1570.10">
    <property type="entry name" value="tt1808, chain A"/>
    <property type="match status" value="1"/>
</dbReference>
<evidence type="ECO:0000256" key="1">
    <source>
        <dbReference type="SAM" id="MobiDB-lite"/>
    </source>
</evidence>
<dbReference type="PANTHER" id="PTHR33352">
    <property type="entry name" value="SLR1095 PROTEIN"/>
    <property type="match status" value="1"/>
</dbReference>
<name>A0A4P2PXJ8_SORCE</name>
<gene>
    <name evidence="3" type="ORF">SOCEGT47_020330</name>
</gene>
<dbReference type="InterPro" id="IPR011335">
    <property type="entry name" value="Restrct_endonuc-II-like"/>
</dbReference>
<dbReference type="PANTHER" id="PTHR33352:SF3">
    <property type="entry name" value="SLR1612 PROTEIN"/>
    <property type="match status" value="1"/>
</dbReference>
<protein>
    <recommendedName>
        <fullName evidence="2">Putative restriction endonuclease domain-containing protein</fullName>
    </recommendedName>
</protein>
<dbReference type="InterPro" id="IPR012296">
    <property type="entry name" value="Nuclease_put_TT1808"/>
</dbReference>